<organism evidence="12 13">
    <name type="scientific">Xenoophorus captivus</name>
    <dbReference type="NCBI Taxonomy" id="1517983"/>
    <lineage>
        <taxon>Eukaryota</taxon>
        <taxon>Metazoa</taxon>
        <taxon>Chordata</taxon>
        <taxon>Craniata</taxon>
        <taxon>Vertebrata</taxon>
        <taxon>Euteleostomi</taxon>
        <taxon>Actinopterygii</taxon>
        <taxon>Neopterygii</taxon>
        <taxon>Teleostei</taxon>
        <taxon>Neoteleostei</taxon>
        <taxon>Acanthomorphata</taxon>
        <taxon>Ovalentaria</taxon>
        <taxon>Atherinomorphae</taxon>
        <taxon>Cyprinodontiformes</taxon>
        <taxon>Goodeidae</taxon>
        <taxon>Xenoophorus</taxon>
    </lineage>
</organism>
<keyword evidence="3" id="KW-0444">Lipid biosynthesis</keyword>
<dbReference type="PANTHER" id="PTHR12317">
    <property type="entry name" value="DIACYLGLYCEROL O-ACYLTRANSFERASE"/>
    <property type="match status" value="1"/>
</dbReference>
<dbReference type="Pfam" id="PF03982">
    <property type="entry name" value="DAGAT"/>
    <property type="match status" value="1"/>
</dbReference>
<sequence length="155" mass="18106">MKIQFAPLNVPLQRRLQTAAVLQWVFSFLALAQCCLAAFVLLALSDWWILALLYAGWLWLDWDTPTTGGRRSQWVRNWTAWEYLRDYFPLTLVKTVDLDPTKNYIFGFHPHGERHTWLSCTCLSQVSSVCMSLSSVQPQTSGFYWHFMTYQHSHA</sequence>
<dbReference type="PANTHER" id="PTHR12317:SF78">
    <property type="entry name" value="ACYLTRANSFERASE"/>
    <property type="match status" value="1"/>
</dbReference>
<evidence type="ECO:0000313" key="12">
    <source>
        <dbReference type="EMBL" id="MEQ2195596.1"/>
    </source>
</evidence>
<evidence type="ECO:0000256" key="8">
    <source>
        <dbReference type="ARBA" id="ARBA00023098"/>
    </source>
</evidence>
<comment type="similarity">
    <text evidence="2">Belongs to the diacylglycerol acyltransferase family.</text>
</comment>
<dbReference type="EMBL" id="JAHRIN010011575">
    <property type="protein sequence ID" value="MEQ2195596.1"/>
    <property type="molecule type" value="Genomic_DNA"/>
</dbReference>
<dbReference type="InterPro" id="IPR007130">
    <property type="entry name" value="DAGAT"/>
</dbReference>
<dbReference type="Proteomes" id="UP001434883">
    <property type="component" value="Unassembled WGS sequence"/>
</dbReference>
<evidence type="ECO:0000313" key="13">
    <source>
        <dbReference type="Proteomes" id="UP001434883"/>
    </source>
</evidence>
<proteinExistence type="inferred from homology"/>
<evidence type="ECO:0000256" key="7">
    <source>
        <dbReference type="ARBA" id="ARBA00022989"/>
    </source>
</evidence>
<evidence type="ECO:0000256" key="1">
    <source>
        <dbReference type="ARBA" id="ARBA00004477"/>
    </source>
</evidence>
<comment type="caution">
    <text evidence="12">The sequence shown here is derived from an EMBL/GenBank/DDBJ whole genome shotgun (WGS) entry which is preliminary data.</text>
</comment>
<keyword evidence="10" id="KW-0012">Acyltransferase</keyword>
<keyword evidence="6" id="KW-0256">Endoplasmic reticulum</keyword>
<evidence type="ECO:0000256" key="2">
    <source>
        <dbReference type="ARBA" id="ARBA00005420"/>
    </source>
</evidence>
<evidence type="ECO:0000256" key="11">
    <source>
        <dbReference type="SAM" id="Phobius"/>
    </source>
</evidence>
<keyword evidence="7 11" id="KW-1133">Transmembrane helix</keyword>
<gene>
    <name evidence="12" type="primary">MOGAT1</name>
    <name evidence="12" type="ORF">XENOCAPTIV_015315</name>
</gene>
<name>A0ABV0QIF0_9TELE</name>
<evidence type="ECO:0000256" key="9">
    <source>
        <dbReference type="ARBA" id="ARBA00023136"/>
    </source>
</evidence>
<keyword evidence="5 11" id="KW-0812">Transmembrane</keyword>
<accession>A0ABV0QIF0</accession>
<evidence type="ECO:0000256" key="5">
    <source>
        <dbReference type="ARBA" id="ARBA00022692"/>
    </source>
</evidence>
<keyword evidence="9 11" id="KW-0472">Membrane</keyword>
<keyword evidence="8" id="KW-0443">Lipid metabolism</keyword>
<keyword evidence="4" id="KW-0808">Transferase</keyword>
<keyword evidence="13" id="KW-1185">Reference proteome</keyword>
<feature type="transmembrane region" description="Helical" evidence="11">
    <location>
        <begin position="21"/>
        <end position="41"/>
    </location>
</feature>
<evidence type="ECO:0000256" key="10">
    <source>
        <dbReference type="ARBA" id="ARBA00023315"/>
    </source>
</evidence>
<comment type="subcellular location">
    <subcellularLocation>
        <location evidence="1">Endoplasmic reticulum membrane</location>
        <topology evidence="1">Multi-pass membrane protein</topology>
    </subcellularLocation>
</comment>
<evidence type="ECO:0000256" key="3">
    <source>
        <dbReference type="ARBA" id="ARBA00022516"/>
    </source>
</evidence>
<evidence type="ECO:0000256" key="4">
    <source>
        <dbReference type="ARBA" id="ARBA00022679"/>
    </source>
</evidence>
<reference evidence="12 13" key="1">
    <citation type="submission" date="2021-06" db="EMBL/GenBank/DDBJ databases">
        <authorList>
            <person name="Palmer J.M."/>
        </authorList>
    </citation>
    <scope>NUCLEOTIDE SEQUENCE [LARGE SCALE GENOMIC DNA]</scope>
    <source>
        <strain evidence="12 13">XC_2019</strain>
        <tissue evidence="12">Muscle</tissue>
    </source>
</reference>
<protein>
    <submittedName>
        <fullName evidence="12">2-acylglycerol O-acyltransferase 1</fullName>
    </submittedName>
</protein>
<evidence type="ECO:0000256" key="6">
    <source>
        <dbReference type="ARBA" id="ARBA00022824"/>
    </source>
</evidence>